<keyword evidence="3" id="KW-1185">Reference proteome</keyword>
<proteinExistence type="predicted"/>
<protein>
    <submittedName>
        <fullName evidence="2">Lipocalin family protein</fullName>
    </submittedName>
</protein>
<dbReference type="RefSeq" id="WP_106689181.1">
    <property type="nucleotide sequence ID" value="NZ_CAXQEU010000092.1"/>
</dbReference>
<evidence type="ECO:0000313" key="3">
    <source>
        <dbReference type="Proteomes" id="UP001149142"/>
    </source>
</evidence>
<dbReference type="Proteomes" id="UP001149142">
    <property type="component" value="Unassembled WGS sequence"/>
</dbReference>
<evidence type="ECO:0000313" key="2">
    <source>
        <dbReference type="EMBL" id="MDA0177117.1"/>
    </source>
</evidence>
<reference evidence="2" key="1">
    <citation type="submission" date="2022-11" db="EMBL/GenBank/DDBJ databases">
        <title>Refractory cell wall polysaccharides provide important carbon source for microbial heterotrophs in the hadal ocean.</title>
        <authorList>
            <person name="Zhu X."/>
        </authorList>
    </citation>
    <scope>NUCLEOTIDE SEQUENCE</scope>
    <source>
        <strain evidence="2">MTRN7</strain>
    </source>
</reference>
<accession>A0ABT4RZ72</accession>
<organism evidence="2 3">
    <name type="scientific">Mesoflavibacter profundi</name>
    <dbReference type="NCBI Taxonomy" id="2708110"/>
    <lineage>
        <taxon>Bacteria</taxon>
        <taxon>Pseudomonadati</taxon>
        <taxon>Bacteroidota</taxon>
        <taxon>Flavobacteriia</taxon>
        <taxon>Flavobacteriales</taxon>
        <taxon>Flavobacteriaceae</taxon>
        <taxon>Mesoflavibacter</taxon>
    </lineage>
</organism>
<gene>
    <name evidence="2" type="ORF">OOZ35_06370</name>
</gene>
<dbReference type="InterPro" id="IPR024311">
    <property type="entry name" value="Lipocalin-like"/>
</dbReference>
<comment type="caution">
    <text evidence="2">The sequence shown here is derived from an EMBL/GenBank/DDBJ whole genome shotgun (WGS) entry which is preliminary data.</text>
</comment>
<sequence>MQNLKRILLIISLITFFNCSKKKEDYTQYLNGYWEIKHVTLNNGTEKSYKINETVDYIQILNDSVGVRKKMKPKFDGTYSTTNFQEKFTFNLSENGLELNYKTPYYSWKETIQSISKSEMTVVNDNKDVYLYKRYQPIKLD</sequence>
<name>A0ABT4RZ72_9FLAO</name>
<dbReference type="EMBL" id="JAPFGC010000002">
    <property type="protein sequence ID" value="MDA0177117.1"/>
    <property type="molecule type" value="Genomic_DNA"/>
</dbReference>
<evidence type="ECO:0000259" key="1">
    <source>
        <dbReference type="Pfam" id="PF13648"/>
    </source>
</evidence>
<feature type="domain" description="Lipocalin-like" evidence="1">
    <location>
        <begin position="30"/>
        <end position="121"/>
    </location>
</feature>
<dbReference type="Pfam" id="PF13648">
    <property type="entry name" value="Lipocalin_4"/>
    <property type="match status" value="1"/>
</dbReference>